<feature type="domain" description="Protein export membrane protein SecD/SecF C-terminal" evidence="10">
    <location>
        <begin position="127"/>
        <end position="315"/>
    </location>
</feature>
<dbReference type="PANTHER" id="PTHR30081:SF8">
    <property type="entry name" value="PROTEIN TRANSLOCASE SUBUNIT SECF"/>
    <property type="match status" value="1"/>
</dbReference>
<evidence type="ECO:0000256" key="1">
    <source>
        <dbReference type="ARBA" id="ARBA00004651"/>
    </source>
</evidence>
<keyword evidence="12" id="KW-1185">Reference proteome</keyword>
<protein>
    <recommendedName>
        <fullName evidence="9">Protein-export membrane protein SecF</fullName>
    </recommendedName>
</protein>
<dbReference type="Pfam" id="PF02355">
    <property type="entry name" value="SecD_SecF_C"/>
    <property type="match status" value="1"/>
</dbReference>
<gene>
    <name evidence="9 11" type="primary">secF</name>
    <name evidence="11" type="ORF">GCM10009655_16800</name>
</gene>
<keyword evidence="5 9" id="KW-0653">Protein transport</keyword>
<dbReference type="InterPro" id="IPR055344">
    <property type="entry name" value="SecD_SecF_C_bact"/>
</dbReference>
<dbReference type="InterPro" id="IPR022645">
    <property type="entry name" value="SecD/SecF_bac"/>
</dbReference>
<keyword evidence="8 9" id="KW-0472">Membrane</keyword>
<dbReference type="RefSeq" id="WP_343924926.1">
    <property type="nucleotide sequence ID" value="NZ_BAAAKW010000030.1"/>
</dbReference>
<evidence type="ECO:0000256" key="3">
    <source>
        <dbReference type="ARBA" id="ARBA00022475"/>
    </source>
</evidence>
<comment type="subcellular location">
    <subcellularLocation>
        <location evidence="1 9">Cell membrane</location>
        <topology evidence="1 9">Multi-pass membrane protein</topology>
    </subcellularLocation>
</comment>
<feature type="transmembrane region" description="Helical" evidence="9">
    <location>
        <begin position="151"/>
        <end position="170"/>
    </location>
</feature>
<dbReference type="Gene3D" id="1.20.1640.10">
    <property type="entry name" value="Multidrug efflux transporter AcrB transmembrane domain"/>
    <property type="match status" value="1"/>
</dbReference>
<evidence type="ECO:0000256" key="7">
    <source>
        <dbReference type="ARBA" id="ARBA00023010"/>
    </source>
</evidence>
<evidence type="ECO:0000313" key="11">
    <source>
        <dbReference type="EMBL" id="GAA1218033.1"/>
    </source>
</evidence>
<dbReference type="SUPFAM" id="SSF82866">
    <property type="entry name" value="Multidrug efflux transporter AcrB transmembrane domain"/>
    <property type="match status" value="1"/>
</dbReference>
<dbReference type="PANTHER" id="PTHR30081">
    <property type="entry name" value="PROTEIN-EXPORT MEMBRANE PROTEIN SEC"/>
    <property type="match status" value="1"/>
</dbReference>
<comment type="function">
    <text evidence="9">Part of the Sec protein translocase complex. Interacts with the SecYEG preprotein conducting channel. SecDF uses the proton motive force (PMF) to complete protein translocation after the ATP-dependent function of SecA.</text>
</comment>
<feature type="transmembrane region" description="Helical" evidence="9">
    <location>
        <begin position="26"/>
        <end position="44"/>
    </location>
</feature>
<keyword evidence="6 9" id="KW-1133">Transmembrane helix</keyword>
<dbReference type="NCBIfam" id="TIGR00916">
    <property type="entry name" value="2A0604s01"/>
    <property type="match status" value="1"/>
</dbReference>
<comment type="caution">
    <text evidence="9">Lacks conserved residue(s) required for the propagation of feature annotation.</text>
</comment>
<evidence type="ECO:0000259" key="10">
    <source>
        <dbReference type="Pfam" id="PF02355"/>
    </source>
</evidence>
<dbReference type="Proteomes" id="UP001500943">
    <property type="component" value="Unassembled WGS sequence"/>
</dbReference>
<dbReference type="EMBL" id="BAAAKW010000030">
    <property type="protein sequence ID" value="GAA1218033.1"/>
    <property type="molecule type" value="Genomic_DNA"/>
</dbReference>
<dbReference type="InterPro" id="IPR022813">
    <property type="entry name" value="SecD/SecF_arch_bac"/>
</dbReference>
<dbReference type="PRINTS" id="PR01755">
    <property type="entry name" value="SECFTRNLCASE"/>
</dbReference>
<comment type="caution">
    <text evidence="11">The sequence shown here is derived from an EMBL/GenBank/DDBJ whole genome shotgun (WGS) entry which is preliminary data.</text>
</comment>
<evidence type="ECO:0000256" key="4">
    <source>
        <dbReference type="ARBA" id="ARBA00022692"/>
    </source>
</evidence>
<dbReference type="HAMAP" id="MF_01464_B">
    <property type="entry name" value="SecF_B"/>
    <property type="match status" value="1"/>
</dbReference>
<evidence type="ECO:0000313" key="12">
    <source>
        <dbReference type="Proteomes" id="UP001500943"/>
    </source>
</evidence>
<organism evidence="11 12">
    <name type="scientific">Rhodoglobus aureus</name>
    <dbReference type="NCBI Taxonomy" id="191497"/>
    <lineage>
        <taxon>Bacteria</taxon>
        <taxon>Bacillati</taxon>
        <taxon>Actinomycetota</taxon>
        <taxon>Actinomycetes</taxon>
        <taxon>Micrococcales</taxon>
        <taxon>Microbacteriaceae</taxon>
        <taxon>Rhodoglobus</taxon>
    </lineage>
</organism>
<dbReference type="InterPro" id="IPR005665">
    <property type="entry name" value="SecF_bac"/>
</dbReference>
<evidence type="ECO:0000256" key="6">
    <source>
        <dbReference type="ARBA" id="ARBA00022989"/>
    </source>
</evidence>
<keyword evidence="7 9" id="KW-0811">Translocation</keyword>
<comment type="subunit">
    <text evidence="9">Forms a complex with SecD. Part of the essential Sec protein translocation apparatus which comprises SecA, SecYEG and auxiliary proteins SecDF. Other proteins may also be involved.</text>
</comment>
<accession>A0ABN1VP52</accession>
<evidence type="ECO:0000256" key="9">
    <source>
        <dbReference type="HAMAP-Rule" id="MF_01464"/>
    </source>
</evidence>
<dbReference type="NCBIfam" id="TIGR00966">
    <property type="entry name" value="transloc_SecF"/>
    <property type="match status" value="1"/>
</dbReference>
<keyword evidence="2 9" id="KW-0813">Transport</keyword>
<keyword evidence="4 9" id="KW-0812">Transmembrane</keyword>
<feature type="transmembrane region" description="Helical" evidence="9">
    <location>
        <begin position="262"/>
        <end position="281"/>
    </location>
</feature>
<keyword evidence="3 9" id="KW-1003">Cell membrane</keyword>
<dbReference type="InterPro" id="IPR048634">
    <property type="entry name" value="SecD_SecF_C"/>
</dbReference>
<proteinExistence type="inferred from homology"/>
<reference evidence="11 12" key="1">
    <citation type="journal article" date="2019" name="Int. J. Syst. Evol. Microbiol.">
        <title>The Global Catalogue of Microorganisms (GCM) 10K type strain sequencing project: providing services to taxonomists for standard genome sequencing and annotation.</title>
        <authorList>
            <consortium name="The Broad Institute Genomics Platform"/>
            <consortium name="The Broad Institute Genome Sequencing Center for Infectious Disease"/>
            <person name="Wu L."/>
            <person name="Ma J."/>
        </authorList>
    </citation>
    <scope>NUCLEOTIDE SEQUENCE [LARGE SCALE GENOMIC DNA]</scope>
    <source>
        <strain evidence="11 12">JCM 12762</strain>
    </source>
</reference>
<sequence>MASFSKFGNDLYTGELSVNFIGRRKLWYILAAVLIAISITVPALRGGYVFGIEFTGGSQFQIDSVAALADPDTNAEAQNLATDTVTSVVVDSDPKITVVGTDSLRIQTEQLESDESNAVRDALAGAFNVDNDQVAASFVGPSWGADITSSALRALLVFIALAAIMMAIYFRTWKMSIAAMIALLHDIVITAGVYGIFGFEITPSAVIGFLTILGFSLYDTVVVFDKIRENTSEDGSESRRTFAESVNLAVNQTLVRSINTGVVAALPVGAILFIGAYVLGAGTLRDIALALFIGIVVGTYSTIFIAAPLYAQFRENEPDILSRTKRLTASRAEAKERK</sequence>
<evidence type="ECO:0000256" key="5">
    <source>
        <dbReference type="ARBA" id="ARBA00022927"/>
    </source>
</evidence>
<feature type="transmembrane region" description="Helical" evidence="9">
    <location>
        <begin position="287"/>
        <end position="311"/>
    </location>
</feature>
<name>A0ABN1VP52_9MICO</name>
<evidence type="ECO:0000256" key="8">
    <source>
        <dbReference type="ARBA" id="ARBA00023136"/>
    </source>
</evidence>
<comment type="similarity">
    <text evidence="9">Belongs to the SecD/SecF family. SecF subfamily.</text>
</comment>
<evidence type="ECO:0000256" key="2">
    <source>
        <dbReference type="ARBA" id="ARBA00022448"/>
    </source>
</evidence>